<gene>
    <name evidence="2" type="ORF">GUJ93_ZPchr0005g14364</name>
</gene>
<reference evidence="2" key="2">
    <citation type="submission" date="2021-02" db="EMBL/GenBank/DDBJ databases">
        <authorList>
            <person name="Kimball J.A."/>
            <person name="Haas M.W."/>
            <person name="Macchietto M."/>
            <person name="Kono T."/>
            <person name="Duquette J."/>
            <person name="Shao M."/>
        </authorList>
    </citation>
    <scope>NUCLEOTIDE SEQUENCE</scope>
    <source>
        <tissue evidence="2">Fresh leaf tissue</tissue>
    </source>
</reference>
<keyword evidence="1" id="KW-0812">Transmembrane</keyword>
<comment type="caution">
    <text evidence="2">The sequence shown here is derived from an EMBL/GenBank/DDBJ whole genome shotgun (WGS) entry which is preliminary data.</text>
</comment>
<proteinExistence type="predicted"/>
<protein>
    <submittedName>
        <fullName evidence="2">Uncharacterized protein</fullName>
    </submittedName>
</protein>
<accession>A0A8J5W1Y6</accession>
<feature type="transmembrane region" description="Helical" evidence="1">
    <location>
        <begin position="46"/>
        <end position="69"/>
    </location>
</feature>
<evidence type="ECO:0000313" key="2">
    <source>
        <dbReference type="EMBL" id="KAG8069079.1"/>
    </source>
</evidence>
<dbReference type="AlphaFoldDB" id="A0A8J5W1Y6"/>
<organism evidence="2 3">
    <name type="scientific">Zizania palustris</name>
    <name type="common">Northern wild rice</name>
    <dbReference type="NCBI Taxonomy" id="103762"/>
    <lineage>
        <taxon>Eukaryota</taxon>
        <taxon>Viridiplantae</taxon>
        <taxon>Streptophyta</taxon>
        <taxon>Embryophyta</taxon>
        <taxon>Tracheophyta</taxon>
        <taxon>Spermatophyta</taxon>
        <taxon>Magnoliopsida</taxon>
        <taxon>Liliopsida</taxon>
        <taxon>Poales</taxon>
        <taxon>Poaceae</taxon>
        <taxon>BOP clade</taxon>
        <taxon>Oryzoideae</taxon>
        <taxon>Oryzeae</taxon>
        <taxon>Zizaniinae</taxon>
        <taxon>Zizania</taxon>
    </lineage>
</organism>
<keyword evidence="1" id="KW-0472">Membrane</keyword>
<sequence length="93" mass="10006">MSTSESDHKVRLPYIQTSGLLFRLEPTSRRAGSWSAPTPSAARPRLFLLAITALLAVVSSLIAGVHLLLRRPSPPPAASSDLILCDDPLALYL</sequence>
<evidence type="ECO:0000256" key="1">
    <source>
        <dbReference type="SAM" id="Phobius"/>
    </source>
</evidence>
<keyword evidence="1" id="KW-1133">Transmembrane helix</keyword>
<evidence type="ECO:0000313" key="3">
    <source>
        <dbReference type="Proteomes" id="UP000729402"/>
    </source>
</evidence>
<name>A0A8J5W1Y6_ZIZPA</name>
<reference evidence="2" key="1">
    <citation type="journal article" date="2021" name="bioRxiv">
        <title>Whole Genome Assembly and Annotation of Northern Wild Rice, Zizania palustris L., Supports a Whole Genome Duplication in the Zizania Genus.</title>
        <authorList>
            <person name="Haas M."/>
            <person name="Kono T."/>
            <person name="Macchietto M."/>
            <person name="Millas R."/>
            <person name="McGilp L."/>
            <person name="Shao M."/>
            <person name="Duquette J."/>
            <person name="Hirsch C.N."/>
            <person name="Kimball J."/>
        </authorList>
    </citation>
    <scope>NUCLEOTIDE SEQUENCE</scope>
    <source>
        <tissue evidence="2">Fresh leaf tissue</tissue>
    </source>
</reference>
<keyword evidence="3" id="KW-1185">Reference proteome</keyword>
<dbReference type="EMBL" id="JAAALK010000284">
    <property type="protein sequence ID" value="KAG8069079.1"/>
    <property type="molecule type" value="Genomic_DNA"/>
</dbReference>
<dbReference type="Proteomes" id="UP000729402">
    <property type="component" value="Unassembled WGS sequence"/>
</dbReference>